<evidence type="ECO:0000313" key="12">
    <source>
        <dbReference type="EMBL" id="EKC40123.1"/>
    </source>
</evidence>
<evidence type="ECO:0000256" key="6">
    <source>
        <dbReference type="ARBA" id="ARBA00023015"/>
    </source>
</evidence>
<keyword evidence="7" id="KW-0238">DNA-binding</keyword>
<keyword evidence="2" id="KW-0479">Metal-binding</keyword>
<keyword evidence="6" id="KW-0805">Transcription regulation</keyword>
<dbReference type="InterPro" id="IPR041697">
    <property type="entry name" value="Znf-C2H2_11"/>
</dbReference>
<evidence type="ECO:0000256" key="4">
    <source>
        <dbReference type="ARBA" id="ARBA00022771"/>
    </source>
</evidence>
<evidence type="ECO:0000256" key="9">
    <source>
        <dbReference type="ARBA" id="ARBA00023242"/>
    </source>
</evidence>
<keyword evidence="9" id="KW-0539">Nucleus</keyword>
<evidence type="ECO:0000256" key="2">
    <source>
        <dbReference type="ARBA" id="ARBA00022723"/>
    </source>
</evidence>
<dbReference type="PANTHER" id="PTHR47222">
    <property type="entry name" value="ZINC FINGER PROTEIN 532-RELATED"/>
    <property type="match status" value="1"/>
</dbReference>
<dbReference type="SMART" id="SM00355">
    <property type="entry name" value="ZnF_C2H2"/>
    <property type="match status" value="8"/>
</dbReference>
<dbReference type="InterPro" id="IPR036236">
    <property type="entry name" value="Znf_C2H2_sf"/>
</dbReference>
<gene>
    <name evidence="12" type="ORF">CGI_10021068</name>
</gene>
<dbReference type="EMBL" id="JH816837">
    <property type="protein sequence ID" value="EKC40123.1"/>
    <property type="molecule type" value="Genomic_DNA"/>
</dbReference>
<dbReference type="InterPro" id="IPR045914">
    <property type="entry name" value="Zn532-like"/>
</dbReference>
<feature type="compositionally biased region" description="Acidic residues" evidence="10">
    <location>
        <begin position="360"/>
        <end position="369"/>
    </location>
</feature>
<dbReference type="Pfam" id="PF13894">
    <property type="entry name" value="zf-C2H2_4"/>
    <property type="match status" value="1"/>
</dbReference>
<feature type="region of interest" description="Disordered" evidence="10">
    <location>
        <begin position="247"/>
        <end position="270"/>
    </location>
</feature>
<feature type="region of interest" description="Disordered" evidence="10">
    <location>
        <begin position="360"/>
        <end position="386"/>
    </location>
</feature>
<keyword evidence="4" id="KW-0863">Zinc-finger</keyword>
<accession>K1R329</accession>
<reference evidence="12" key="1">
    <citation type="journal article" date="2012" name="Nature">
        <title>The oyster genome reveals stress adaptation and complexity of shell formation.</title>
        <authorList>
            <person name="Zhang G."/>
            <person name="Fang X."/>
            <person name="Guo X."/>
            <person name="Li L."/>
            <person name="Luo R."/>
            <person name="Xu F."/>
            <person name="Yang P."/>
            <person name="Zhang L."/>
            <person name="Wang X."/>
            <person name="Qi H."/>
            <person name="Xiong Z."/>
            <person name="Que H."/>
            <person name="Xie Y."/>
            <person name="Holland P.W."/>
            <person name="Paps J."/>
            <person name="Zhu Y."/>
            <person name="Wu F."/>
            <person name="Chen Y."/>
            <person name="Wang J."/>
            <person name="Peng C."/>
            <person name="Meng J."/>
            <person name="Yang L."/>
            <person name="Liu J."/>
            <person name="Wen B."/>
            <person name="Zhang N."/>
            <person name="Huang Z."/>
            <person name="Zhu Q."/>
            <person name="Feng Y."/>
            <person name="Mount A."/>
            <person name="Hedgecock D."/>
            <person name="Xu Z."/>
            <person name="Liu Y."/>
            <person name="Domazet-Loso T."/>
            <person name="Du Y."/>
            <person name="Sun X."/>
            <person name="Zhang S."/>
            <person name="Liu B."/>
            <person name="Cheng P."/>
            <person name="Jiang X."/>
            <person name="Li J."/>
            <person name="Fan D."/>
            <person name="Wang W."/>
            <person name="Fu W."/>
            <person name="Wang T."/>
            <person name="Wang B."/>
            <person name="Zhang J."/>
            <person name="Peng Z."/>
            <person name="Li Y."/>
            <person name="Li N."/>
            <person name="Wang J."/>
            <person name="Chen M."/>
            <person name="He Y."/>
            <person name="Tan F."/>
            <person name="Song X."/>
            <person name="Zheng Q."/>
            <person name="Huang R."/>
            <person name="Yang H."/>
            <person name="Du X."/>
            <person name="Chen L."/>
            <person name="Yang M."/>
            <person name="Gaffney P.M."/>
            <person name="Wang S."/>
            <person name="Luo L."/>
            <person name="She Z."/>
            <person name="Ming Y."/>
            <person name="Huang W."/>
            <person name="Zhang S."/>
            <person name="Huang B."/>
            <person name="Zhang Y."/>
            <person name="Qu T."/>
            <person name="Ni P."/>
            <person name="Miao G."/>
            <person name="Wang J."/>
            <person name="Wang Q."/>
            <person name="Steinberg C.E."/>
            <person name="Wang H."/>
            <person name="Li N."/>
            <person name="Qian L."/>
            <person name="Zhang G."/>
            <person name="Li Y."/>
            <person name="Yang H."/>
            <person name="Liu X."/>
            <person name="Wang J."/>
            <person name="Yin Y."/>
            <person name="Wang J."/>
        </authorList>
    </citation>
    <scope>NUCLEOTIDE SEQUENCE [LARGE SCALE GENOMIC DNA]</scope>
    <source>
        <strain evidence="12">05x7-T-G4-1.051#20</strain>
    </source>
</reference>
<evidence type="ECO:0000256" key="8">
    <source>
        <dbReference type="ARBA" id="ARBA00023163"/>
    </source>
</evidence>
<dbReference type="PROSITE" id="PS50157">
    <property type="entry name" value="ZINC_FINGER_C2H2_2"/>
    <property type="match status" value="3"/>
</dbReference>
<feature type="domain" description="C2H2-type" evidence="11">
    <location>
        <begin position="174"/>
        <end position="202"/>
    </location>
</feature>
<keyword evidence="8" id="KW-0804">Transcription</keyword>
<dbReference type="PANTHER" id="PTHR47222:SF5">
    <property type="entry name" value="LOW QUALITY PROTEIN: ZINC FINGER PROTEIN 532-LIKE"/>
    <property type="match status" value="1"/>
</dbReference>
<dbReference type="Gene3D" id="3.30.160.60">
    <property type="entry name" value="Classic Zinc Finger"/>
    <property type="match status" value="4"/>
</dbReference>
<sequence length="453" mass="51704">MLRDTHDAPQNSTFQFCGGCGFFYDQSESEGGHVCLSSKTGKLVVNKYPYSCKICSKRKFFIYSELLNHLESHQGKGYLVCKYCQSFDFPSKEGLITHESICSNRKSPFKPAILRKKKNVNSSSNHVEKTDEDVKQSPAEDVSEPSFLCVDCNEIFSSKADLNNHRKEVHSYLFPCHLCGLTYESQQSLRKHLRVSHEGKAHVYPCLICRKKGIRRIFTNVSVLEKHLASKHRVSKNQMSSSIVNEFAEEEDDVPNPPPKSIKSTSEHSELTSKIDSPVKRLHIQGDQVFNCAKCRFGCEDRSEFLEHLKVHKIDNSVQCLECGLCFAIIPSLRKHLFMVHKVKDFEEYCQKEGIVVKEEEEIEDEESEGTSYTSPAEESDQEDRDPLECRVCYRTFEDENKLRAHMRSHGMAFIRNKRKEKAVQRSRQSASISSVKSETPSENSNASSSDAK</sequence>
<dbReference type="AlphaFoldDB" id="K1R329"/>
<dbReference type="Pfam" id="PF00096">
    <property type="entry name" value="zf-C2H2"/>
    <property type="match status" value="1"/>
</dbReference>
<evidence type="ECO:0000256" key="1">
    <source>
        <dbReference type="ARBA" id="ARBA00004123"/>
    </source>
</evidence>
<dbReference type="InterPro" id="IPR013087">
    <property type="entry name" value="Znf_C2H2_type"/>
</dbReference>
<evidence type="ECO:0000256" key="10">
    <source>
        <dbReference type="SAM" id="MobiDB-lite"/>
    </source>
</evidence>
<evidence type="ECO:0000256" key="3">
    <source>
        <dbReference type="ARBA" id="ARBA00022737"/>
    </source>
</evidence>
<evidence type="ECO:0000256" key="5">
    <source>
        <dbReference type="ARBA" id="ARBA00022833"/>
    </source>
</evidence>
<proteinExistence type="predicted"/>
<dbReference type="GO" id="GO:0005634">
    <property type="term" value="C:nucleus"/>
    <property type="evidence" value="ECO:0007669"/>
    <property type="project" value="UniProtKB-SubCell"/>
</dbReference>
<dbReference type="GO" id="GO:0003677">
    <property type="term" value="F:DNA binding"/>
    <property type="evidence" value="ECO:0007669"/>
    <property type="project" value="UniProtKB-KW"/>
</dbReference>
<dbReference type="SUPFAM" id="SSF57667">
    <property type="entry name" value="beta-beta-alpha zinc fingers"/>
    <property type="match status" value="2"/>
</dbReference>
<evidence type="ECO:0000256" key="7">
    <source>
        <dbReference type="ARBA" id="ARBA00023125"/>
    </source>
</evidence>
<feature type="region of interest" description="Disordered" evidence="10">
    <location>
        <begin position="408"/>
        <end position="453"/>
    </location>
</feature>
<evidence type="ECO:0000259" key="11">
    <source>
        <dbReference type="PROSITE" id="PS50157"/>
    </source>
</evidence>
<comment type="subcellular location">
    <subcellularLocation>
        <location evidence="1">Nucleus</location>
    </subcellularLocation>
</comment>
<feature type="compositionally biased region" description="Polar residues" evidence="10">
    <location>
        <begin position="426"/>
        <end position="453"/>
    </location>
</feature>
<dbReference type="GO" id="GO:0008270">
    <property type="term" value="F:zinc ion binding"/>
    <property type="evidence" value="ECO:0007669"/>
    <property type="project" value="UniProtKB-KW"/>
</dbReference>
<dbReference type="InParanoid" id="K1R329"/>
<dbReference type="PROSITE" id="PS00028">
    <property type="entry name" value="ZINC_FINGER_C2H2_1"/>
    <property type="match status" value="5"/>
</dbReference>
<keyword evidence="3" id="KW-0677">Repeat</keyword>
<feature type="domain" description="C2H2-type" evidence="11">
    <location>
        <begin position="147"/>
        <end position="175"/>
    </location>
</feature>
<feature type="domain" description="C2H2-type" evidence="11">
    <location>
        <begin position="388"/>
        <end position="410"/>
    </location>
</feature>
<feature type="region of interest" description="Disordered" evidence="10">
    <location>
        <begin position="118"/>
        <end position="139"/>
    </location>
</feature>
<feature type="compositionally biased region" description="Basic and acidic residues" evidence="10">
    <location>
        <begin position="126"/>
        <end position="135"/>
    </location>
</feature>
<organism evidence="12">
    <name type="scientific">Magallana gigas</name>
    <name type="common">Pacific oyster</name>
    <name type="synonym">Crassostrea gigas</name>
    <dbReference type="NCBI Taxonomy" id="29159"/>
    <lineage>
        <taxon>Eukaryota</taxon>
        <taxon>Metazoa</taxon>
        <taxon>Spiralia</taxon>
        <taxon>Lophotrochozoa</taxon>
        <taxon>Mollusca</taxon>
        <taxon>Bivalvia</taxon>
        <taxon>Autobranchia</taxon>
        <taxon>Pteriomorphia</taxon>
        <taxon>Ostreida</taxon>
        <taxon>Ostreoidea</taxon>
        <taxon>Ostreidae</taxon>
        <taxon>Magallana</taxon>
    </lineage>
</organism>
<dbReference type="Pfam" id="PF13912">
    <property type="entry name" value="zf-C2H2_6"/>
    <property type="match status" value="1"/>
</dbReference>
<name>K1R329_MAGGI</name>
<dbReference type="Pfam" id="PF16622">
    <property type="entry name" value="zf-C2H2_11"/>
    <property type="match status" value="1"/>
</dbReference>
<protein>
    <recommendedName>
        <fullName evidence="11">C2H2-type domain-containing protein</fullName>
    </recommendedName>
</protein>
<keyword evidence="5" id="KW-0862">Zinc</keyword>
<dbReference type="HOGENOM" id="CLU_673171_0_0_1"/>